<evidence type="ECO:0000313" key="2">
    <source>
        <dbReference type="Proteomes" id="UP000054560"/>
    </source>
</evidence>
<name>A0A0L0F1E9_9EUKA</name>
<dbReference type="Gene3D" id="3.40.190.10">
    <property type="entry name" value="Periplasmic binding protein-like II"/>
    <property type="match status" value="1"/>
</dbReference>
<dbReference type="RefSeq" id="XP_014144414.1">
    <property type="nucleotide sequence ID" value="XM_014288939.1"/>
</dbReference>
<keyword evidence="2" id="KW-1185">Reference proteome</keyword>
<accession>A0A0L0F1E9</accession>
<dbReference type="Proteomes" id="UP000054560">
    <property type="component" value="Unassembled WGS sequence"/>
</dbReference>
<sequence>FRFTTDSPRPKSSDIGVAYPPGKVGFSGGSGFAITRVSNCPMNAWDFVRNATSTESAVMSLVNFALEKAPPYKSVWLRAPWNSDTWKPYIWTFDNGGWHA</sequence>
<dbReference type="GeneID" id="25917463"/>
<dbReference type="SUPFAM" id="SSF53850">
    <property type="entry name" value="Periplasmic binding protein-like II"/>
    <property type="match status" value="1"/>
</dbReference>
<protein>
    <submittedName>
        <fullName evidence="1">Uncharacterized protein</fullName>
    </submittedName>
</protein>
<evidence type="ECO:0000313" key="1">
    <source>
        <dbReference type="EMBL" id="KNC70512.1"/>
    </source>
</evidence>
<dbReference type="AlphaFoldDB" id="A0A0L0F1E9"/>
<organism evidence="1 2">
    <name type="scientific">Sphaeroforma arctica JP610</name>
    <dbReference type="NCBI Taxonomy" id="667725"/>
    <lineage>
        <taxon>Eukaryota</taxon>
        <taxon>Ichthyosporea</taxon>
        <taxon>Ichthyophonida</taxon>
        <taxon>Sphaeroforma</taxon>
    </lineage>
</organism>
<feature type="non-terminal residue" evidence="1">
    <location>
        <position position="1"/>
    </location>
</feature>
<proteinExistence type="predicted"/>
<dbReference type="EMBL" id="KQ250965">
    <property type="protein sequence ID" value="KNC70512.1"/>
    <property type="molecule type" value="Genomic_DNA"/>
</dbReference>
<gene>
    <name evidence="1" type="ORF">SARC_16959</name>
</gene>
<reference evidence="1 2" key="1">
    <citation type="submission" date="2011-02" db="EMBL/GenBank/DDBJ databases">
        <title>The Genome Sequence of Sphaeroforma arctica JP610.</title>
        <authorList>
            <consortium name="The Broad Institute Genome Sequencing Platform"/>
            <person name="Russ C."/>
            <person name="Cuomo C."/>
            <person name="Young S.K."/>
            <person name="Zeng Q."/>
            <person name="Gargeya S."/>
            <person name="Alvarado L."/>
            <person name="Berlin A."/>
            <person name="Chapman S.B."/>
            <person name="Chen Z."/>
            <person name="Freedman E."/>
            <person name="Gellesch M."/>
            <person name="Goldberg J."/>
            <person name="Griggs A."/>
            <person name="Gujja S."/>
            <person name="Heilman E."/>
            <person name="Heiman D."/>
            <person name="Howarth C."/>
            <person name="Mehta T."/>
            <person name="Neiman D."/>
            <person name="Pearson M."/>
            <person name="Roberts A."/>
            <person name="Saif S."/>
            <person name="Shea T."/>
            <person name="Shenoy N."/>
            <person name="Sisk P."/>
            <person name="Stolte C."/>
            <person name="Sykes S."/>
            <person name="White J."/>
            <person name="Yandava C."/>
            <person name="Burger G."/>
            <person name="Gray M.W."/>
            <person name="Holland P.W.H."/>
            <person name="King N."/>
            <person name="Lang F.B.F."/>
            <person name="Roger A.J."/>
            <person name="Ruiz-Trillo I."/>
            <person name="Haas B."/>
            <person name="Nusbaum C."/>
            <person name="Birren B."/>
        </authorList>
    </citation>
    <scope>NUCLEOTIDE SEQUENCE [LARGE SCALE GENOMIC DNA]</scope>
    <source>
        <strain evidence="1 2">JP610</strain>
    </source>
</reference>